<sequence>MDMKANALKAVCVLAGFLILGEASAQVCCPNGGSGVRATGLGDSHPIATNLALDAAWSIYEFQRDGVTYLQINDIAGTVRAVVARVDNALWVVPMGKDVDRVSIPTTNSIWANTAPSVANTATSYGARMVYRTANFTVHVESQANGEHWKVSPSK</sequence>
<evidence type="ECO:0000313" key="2">
    <source>
        <dbReference type="EMBL" id="MEA5124455.1"/>
    </source>
</evidence>
<evidence type="ECO:0008006" key="4">
    <source>
        <dbReference type="Google" id="ProtNLM"/>
    </source>
</evidence>
<protein>
    <recommendedName>
        <fullName evidence="4">Secreted protein</fullName>
    </recommendedName>
</protein>
<feature type="chain" id="PRO_5046275616" description="Secreted protein" evidence="1">
    <location>
        <begin position="26"/>
        <end position="155"/>
    </location>
</feature>
<organism evidence="2 3">
    <name type="scientific">Xanthomonas floridensis</name>
    <dbReference type="NCBI Taxonomy" id="1843580"/>
    <lineage>
        <taxon>Bacteria</taxon>
        <taxon>Pseudomonadati</taxon>
        <taxon>Pseudomonadota</taxon>
        <taxon>Gammaproteobacteria</taxon>
        <taxon>Lysobacterales</taxon>
        <taxon>Lysobacteraceae</taxon>
        <taxon>Xanthomonas</taxon>
    </lineage>
</organism>
<keyword evidence="3" id="KW-1185">Reference proteome</keyword>
<feature type="signal peptide" evidence="1">
    <location>
        <begin position="1"/>
        <end position="25"/>
    </location>
</feature>
<dbReference type="EMBL" id="JAYFSO010000012">
    <property type="protein sequence ID" value="MEA5124455.1"/>
    <property type="molecule type" value="Genomic_DNA"/>
</dbReference>
<evidence type="ECO:0000313" key="3">
    <source>
        <dbReference type="Proteomes" id="UP001303614"/>
    </source>
</evidence>
<dbReference type="Proteomes" id="UP001303614">
    <property type="component" value="Unassembled WGS sequence"/>
</dbReference>
<evidence type="ECO:0000256" key="1">
    <source>
        <dbReference type="SAM" id="SignalP"/>
    </source>
</evidence>
<reference evidence="2 3" key="1">
    <citation type="submission" date="2023-12" db="EMBL/GenBank/DDBJ databases">
        <title>Genome sequencing of Xanthomonas floridensis.</title>
        <authorList>
            <person name="Greer S."/>
            <person name="Harrison J."/>
            <person name="Grant M."/>
            <person name="Vicente J."/>
            <person name="Studholme D."/>
        </authorList>
    </citation>
    <scope>NUCLEOTIDE SEQUENCE [LARGE SCALE GENOMIC DNA]</scope>
    <source>
        <strain evidence="2 3">WHRI 8848</strain>
    </source>
</reference>
<accession>A0ABU5PXX2</accession>
<keyword evidence="1" id="KW-0732">Signal</keyword>
<proteinExistence type="predicted"/>
<gene>
    <name evidence="2" type="ORF">VB146_11400</name>
</gene>
<comment type="caution">
    <text evidence="2">The sequence shown here is derived from an EMBL/GenBank/DDBJ whole genome shotgun (WGS) entry which is preliminary data.</text>
</comment>
<dbReference type="RefSeq" id="WP_082862091.1">
    <property type="nucleotide sequence ID" value="NZ_JAYFSN010000011.1"/>
</dbReference>
<name>A0ABU5PXX2_9XANT</name>